<protein>
    <submittedName>
        <fullName evidence="1">6458_t:CDS:1</fullName>
    </submittedName>
</protein>
<gene>
    <name evidence="1" type="ORF">DHETER_LOCUS13924</name>
</gene>
<keyword evidence="2" id="KW-1185">Reference proteome</keyword>
<organism evidence="1 2">
    <name type="scientific">Dentiscutata heterogama</name>
    <dbReference type="NCBI Taxonomy" id="1316150"/>
    <lineage>
        <taxon>Eukaryota</taxon>
        <taxon>Fungi</taxon>
        <taxon>Fungi incertae sedis</taxon>
        <taxon>Mucoromycota</taxon>
        <taxon>Glomeromycotina</taxon>
        <taxon>Glomeromycetes</taxon>
        <taxon>Diversisporales</taxon>
        <taxon>Gigasporaceae</taxon>
        <taxon>Dentiscutata</taxon>
    </lineage>
</organism>
<reference evidence="1" key="1">
    <citation type="submission" date="2021-06" db="EMBL/GenBank/DDBJ databases">
        <authorList>
            <person name="Kallberg Y."/>
            <person name="Tangrot J."/>
            <person name="Rosling A."/>
        </authorList>
    </citation>
    <scope>NUCLEOTIDE SEQUENCE</scope>
    <source>
        <strain evidence="1">IL203A</strain>
    </source>
</reference>
<dbReference type="EMBL" id="CAJVPU010040252">
    <property type="protein sequence ID" value="CAG8738873.1"/>
    <property type="molecule type" value="Genomic_DNA"/>
</dbReference>
<name>A0ACA9Q9L7_9GLOM</name>
<sequence length="254" mass="28687">GGAIAAAGGIKAQNGKLMELNPKSGHYKPSQLHFDAIVNRLKNENVDLSNAKLTYPNERIEKHLIAKYKVKRFADLALVYDQIVHDASNMINREIDHVDRHVSKFSSTFRKNVKSFTHEVKVSLRELFNRKLDNDKDDQIEVQALNTNDGDSCKSGNISNELPEGKIESNIIEEDSKVNQRRKSHGIFHEFRRSISSSISSLSSIIFGQDNKTDNDSSTGSRRSSFRDSGDYHQKSRLMNFKLGHSKDGENPTK</sequence>
<proteinExistence type="predicted"/>
<dbReference type="Proteomes" id="UP000789702">
    <property type="component" value="Unassembled WGS sequence"/>
</dbReference>
<evidence type="ECO:0000313" key="2">
    <source>
        <dbReference type="Proteomes" id="UP000789702"/>
    </source>
</evidence>
<accession>A0ACA9Q9L7</accession>
<feature type="non-terminal residue" evidence="1">
    <location>
        <position position="1"/>
    </location>
</feature>
<comment type="caution">
    <text evidence="1">The sequence shown here is derived from an EMBL/GenBank/DDBJ whole genome shotgun (WGS) entry which is preliminary data.</text>
</comment>
<evidence type="ECO:0000313" key="1">
    <source>
        <dbReference type="EMBL" id="CAG8738873.1"/>
    </source>
</evidence>